<feature type="compositionally biased region" description="Polar residues" evidence="1">
    <location>
        <begin position="113"/>
        <end position="127"/>
    </location>
</feature>
<keyword evidence="2" id="KW-1133">Transmembrane helix</keyword>
<feature type="compositionally biased region" description="Polar residues" evidence="1">
    <location>
        <begin position="300"/>
        <end position="318"/>
    </location>
</feature>
<protein>
    <submittedName>
        <fullName evidence="4">Transmembrane protein 171</fullName>
    </submittedName>
</protein>
<keyword evidence="2 4" id="KW-0812">Transmembrane</keyword>
<keyword evidence="2" id="KW-0472">Membrane</keyword>
<feature type="compositionally biased region" description="Acidic residues" evidence="1">
    <location>
        <begin position="374"/>
        <end position="385"/>
    </location>
</feature>
<keyword evidence="3" id="KW-0732">Signal</keyword>
<organism evidence="4">
    <name type="scientific">Phallusia mammillata</name>
    <dbReference type="NCBI Taxonomy" id="59560"/>
    <lineage>
        <taxon>Eukaryota</taxon>
        <taxon>Metazoa</taxon>
        <taxon>Chordata</taxon>
        <taxon>Tunicata</taxon>
        <taxon>Ascidiacea</taxon>
        <taxon>Phlebobranchia</taxon>
        <taxon>Ascidiidae</taxon>
        <taxon>Phallusia</taxon>
    </lineage>
</organism>
<feature type="region of interest" description="Disordered" evidence="1">
    <location>
        <begin position="174"/>
        <end position="362"/>
    </location>
</feature>
<evidence type="ECO:0000256" key="3">
    <source>
        <dbReference type="SAM" id="SignalP"/>
    </source>
</evidence>
<feature type="region of interest" description="Disordered" evidence="1">
    <location>
        <begin position="500"/>
        <end position="528"/>
    </location>
</feature>
<dbReference type="EMBL" id="LR791191">
    <property type="protein sequence ID" value="CAB3267053.1"/>
    <property type="molecule type" value="mRNA"/>
</dbReference>
<evidence type="ECO:0000313" key="4">
    <source>
        <dbReference type="EMBL" id="CAB3267053.1"/>
    </source>
</evidence>
<dbReference type="AlphaFoldDB" id="A0A6F9DVK9"/>
<accession>A0A6F9DVK9</accession>
<feature type="compositionally biased region" description="Acidic residues" evidence="1">
    <location>
        <begin position="342"/>
        <end position="353"/>
    </location>
</feature>
<name>A0A6F9DVK9_9ASCI</name>
<sequence length="528" mass="61132">MNIALFSSLAVLLVSSAQGQRFGDWYDKEQDDDTYRTSTFATPTSRRRYWHDFITQTPNWLSSTETSYKRGRHFLHRLLSHKRYRTTPAPLTSTTEYWIDDNDDFGETKKSYESQTQGYTPSTSTPRNWGDDYDEFEVRTTEATTWPPITSTTQYTDRRHYLHRLVYPGRYSTTYAPPTSTEDYWDEEHTEYETSPTTSTENYWEEKNTDEYRTSTPATAAERPYWDNNDDYDGEDDEGYDYYHDDDNAMKDNDEYRTSTPPTTTTERPYLDNNDEYEVNKEGNEADDGYDTEDGDEYRTSTPATTTEHPYWNKNSNYDGDEYRTSTPPTTTTGRPYWNNNYDDEDEYDNEENDNYKKPTVDTTTGYKRNYWDDDGNNYENEENGYEYQSSTVPSDYNMYSSEEYQRYPDYVDYNTDENSRQLRIITYAGIGLAGAAVLIVVIGVVVFSITHVRKRSNYSRLSNQYSGPENGGTLPVPSSGGGNLAGPIRVIVPCQEGASQLLPPQEEKKNENVEIDATDEGKDSNDA</sequence>
<feature type="signal peptide" evidence="3">
    <location>
        <begin position="1"/>
        <end position="19"/>
    </location>
</feature>
<proteinExistence type="evidence at transcript level"/>
<feature type="chain" id="PRO_5026036396" evidence="3">
    <location>
        <begin position="20"/>
        <end position="528"/>
    </location>
</feature>
<feature type="transmembrane region" description="Helical" evidence="2">
    <location>
        <begin position="425"/>
        <end position="451"/>
    </location>
</feature>
<feature type="region of interest" description="Disordered" evidence="1">
    <location>
        <begin position="109"/>
        <end position="130"/>
    </location>
</feature>
<feature type="compositionally biased region" description="Acidic residues" evidence="1">
    <location>
        <begin position="285"/>
        <end position="296"/>
    </location>
</feature>
<evidence type="ECO:0000256" key="1">
    <source>
        <dbReference type="SAM" id="MobiDB-lite"/>
    </source>
</evidence>
<gene>
    <name evidence="4" type="primary">Tmem171</name>
</gene>
<reference evidence="4" key="1">
    <citation type="submission" date="2020-04" db="EMBL/GenBank/DDBJ databases">
        <authorList>
            <person name="Neveu A P."/>
        </authorList>
    </citation>
    <scope>NUCLEOTIDE SEQUENCE</scope>
    <source>
        <tissue evidence="4">Whole embryo</tissue>
    </source>
</reference>
<feature type="compositionally biased region" description="Basic and acidic residues" evidence="1">
    <location>
        <begin position="204"/>
        <end position="213"/>
    </location>
</feature>
<feature type="region of interest" description="Disordered" evidence="1">
    <location>
        <begin position="374"/>
        <end position="395"/>
    </location>
</feature>
<feature type="compositionally biased region" description="Basic and acidic residues" evidence="1">
    <location>
        <begin position="241"/>
        <end position="257"/>
    </location>
</feature>
<evidence type="ECO:0000256" key="2">
    <source>
        <dbReference type="SAM" id="Phobius"/>
    </source>
</evidence>
<feature type="compositionally biased region" description="Acidic residues" evidence="1">
    <location>
        <begin position="228"/>
        <end position="240"/>
    </location>
</feature>